<accession>A0A9P6YA80</accession>
<organism evidence="2 3">
    <name type="scientific">Rhizopus delemar</name>
    <dbReference type="NCBI Taxonomy" id="936053"/>
    <lineage>
        <taxon>Eukaryota</taxon>
        <taxon>Fungi</taxon>
        <taxon>Fungi incertae sedis</taxon>
        <taxon>Mucoromycota</taxon>
        <taxon>Mucoromycotina</taxon>
        <taxon>Mucoromycetes</taxon>
        <taxon>Mucorales</taxon>
        <taxon>Mucorineae</taxon>
        <taxon>Rhizopodaceae</taxon>
        <taxon>Rhizopus</taxon>
    </lineage>
</organism>
<comment type="caution">
    <text evidence="2">The sequence shown here is derived from an EMBL/GenBank/DDBJ whole genome shotgun (WGS) entry which is preliminary data.</text>
</comment>
<evidence type="ECO:0000256" key="1">
    <source>
        <dbReference type="SAM" id="MobiDB-lite"/>
    </source>
</evidence>
<dbReference type="EMBL" id="JAANIU010006161">
    <property type="protein sequence ID" value="KAG1543343.1"/>
    <property type="molecule type" value="Genomic_DNA"/>
</dbReference>
<feature type="region of interest" description="Disordered" evidence="1">
    <location>
        <begin position="101"/>
        <end position="120"/>
    </location>
</feature>
<dbReference type="Proteomes" id="UP000740926">
    <property type="component" value="Unassembled WGS sequence"/>
</dbReference>
<keyword evidence="3" id="KW-1185">Reference proteome</keyword>
<protein>
    <submittedName>
        <fullName evidence="2">Uncharacterized protein</fullName>
    </submittedName>
</protein>
<proteinExistence type="predicted"/>
<name>A0A9P6YA80_9FUNG</name>
<feature type="compositionally biased region" description="Gly residues" evidence="1">
    <location>
        <begin position="101"/>
        <end position="111"/>
    </location>
</feature>
<dbReference type="AlphaFoldDB" id="A0A9P6YA80"/>
<evidence type="ECO:0000313" key="3">
    <source>
        <dbReference type="Proteomes" id="UP000740926"/>
    </source>
</evidence>
<reference evidence="2 3" key="1">
    <citation type="journal article" date="2020" name="Microb. Genom.">
        <title>Genetic diversity of clinical and environmental Mucorales isolates obtained from an investigation of mucormycosis cases among solid organ transplant recipients.</title>
        <authorList>
            <person name="Nguyen M.H."/>
            <person name="Kaul D."/>
            <person name="Muto C."/>
            <person name="Cheng S.J."/>
            <person name="Richter R.A."/>
            <person name="Bruno V.M."/>
            <person name="Liu G."/>
            <person name="Beyhan S."/>
            <person name="Sundermann A.J."/>
            <person name="Mounaud S."/>
            <person name="Pasculle A.W."/>
            <person name="Nierman W.C."/>
            <person name="Driscoll E."/>
            <person name="Cumbie R."/>
            <person name="Clancy C.J."/>
            <person name="Dupont C.L."/>
        </authorList>
    </citation>
    <scope>NUCLEOTIDE SEQUENCE [LARGE SCALE GENOMIC DNA]</scope>
    <source>
        <strain evidence="2 3">GL24</strain>
    </source>
</reference>
<sequence>MTGLARPCVEQRPQTVGRLRGSRRRHPILAEQAVADLEFLPAFEAHVGRRLRKDIGVDEFVGRGSTGLHGLEGFHLREIARGRGNRGNGLLVFGRQVGTPGGHIRGGGGAGVSRRRQYGG</sequence>
<evidence type="ECO:0000313" key="2">
    <source>
        <dbReference type="EMBL" id="KAG1543343.1"/>
    </source>
</evidence>
<gene>
    <name evidence="2" type="ORF">G6F50_013999</name>
</gene>